<name>A0A2H5Y9G5_9CHLR</name>
<accession>A0A2H5Y9G5</accession>
<dbReference type="Pfam" id="PF00348">
    <property type="entry name" value="polyprenyl_synt"/>
    <property type="match status" value="1"/>
</dbReference>
<evidence type="ECO:0000256" key="1">
    <source>
        <dbReference type="ARBA" id="ARBA00022723"/>
    </source>
</evidence>
<dbReference type="AlphaFoldDB" id="A0A2H5Y9G5"/>
<gene>
    <name evidence="4" type="ORF">HRbin22_02280</name>
</gene>
<dbReference type="GO" id="GO:0046872">
    <property type="term" value="F:metal ion binding"/>
    <property type="evidence" value="ECO:0007669"/>
    <property type="project" value="UniProtKB-KW"/>
</dbReference>
<evidence type="ECO:0000313" key="5">
    <source>
        <dbReference type="Proteomes" id="UP000236642"/>
    </source>
</evidence>
<dbReference type="EMBL" id="BEHY01000093">
    <property type="protein sequence ID" value="GBD10017.1"/>
    <property type="molecule type" value="Genomic_DNA"/>
</dbReference>
<proteinExistence type="inferred from homology"/>
<dbReference type="SFLD" id="SFLDG01017">
    <property type="entry name" value="Polyprenyl_Transferase_Like"/>
    <property type="match status" value="1"/>
</dbReference>
<keyword evidence="3 4" id="KW-0808">Transferase</keyword>
<organism evidence="4 5">
    <name type="scientific">Candidatus Thermoflexus japonica</name>
    <dbReference type="NCBI Taxonomy" id="2035417"/>
    <lineage>
        <taxon>Bacteria</taxon>
        <taxon>Bacillati</taxon>
        <taxon>Chloroflexota</taxon>
        <taxon>Thermoflexia</taxon>
        <taxon>Thermoflexales</taxon>
        <taxon>Thermoflexaceae</taxon>
        <taxon>Thermoflexus</taxon>
    </lineage>
</organism>
<dbReference type="PANTHER" id="PTHR12001:SF86">
    <property type="entry name" value="GERANYLGERANYL DIPHOSPHATE SYNTHASE"/>
    <property type="match status" value="1"/>
</dbReference>
<dbReference type="CDD" id="cd00685">
    <property type="entry name" value="Trans_IPPS_HT"/>
    <property type="match status" value="1"/>
</dbReference>
<dbReference type="PANTHER" id="PTHR12001">
    <property type="entry name" value="GERANYLGERANYL PYROPHOSPHATE SYNTHASE"/>
    <property type="match status" value="1"/>
</dbReference>
<comment type="caution">
    <text evidence="4">The sequence shown here is derived from an EMBL/GenBank/DDBJ whole genome shotgun (WGS) entry which is preliminary data.</text>
</comment>
<evidence type="ECO:0000256" key="3">
    <source>
        <dbReference type="RuleBase" id="RU004466"/>
    </source>
</evidence>
<dbReference type="SFLD" id="SFLDS00005">
    <property type="entry name" value="Isoprenoid_Synthase_Type_I"/>
    <property type="match status" value="1"/>
</dbReference>
<comment type="similarity">
    <text evidence="3">Belongs to the FPP/GGPP synthase family.</text>
</comment>
<dbReference type="InterPro" id="IPR033749">
    <property type="entry name" value="Polyprenyl_synt_CS"/>
</dbReference>
<dbReference type="InterPro" id="IPR000092">
    <property type="entry name" value="Polyprenyl_synt"/>
</dbReference>
<evidence type="ECO:0000313" key="4">
    <source>
        <dbReference type="EMBL" id="GBD10017.1"/>
    </source>
</evidence>
<evidence type="ECO:0000256" key="2">
    <source>
        <dbReference type="ARBA" id="ARBA00022842"/>
    </source>
</evidence>
<dbReference type="EC" id="2.5.1.10" evidence="4"/>
<sequence length="335" mass="37003">MSSWEAFFNEWMPLLEAEMRAAVGEPAHPSERLFYGMLAYHLGWADAQLRPAQQDGGKRVRPMLCLLACAACGGDPARALPAAAAIELLHNFSLIHDDIQDRSETRRGRPTVWALWGIAQAINAGDALFTIAHRALWRLRERGVPAERILEVAERFDAACLMLTRGQHFDLLFEGAERVSLEEYLEMIRGKTAALLRAAAGIGARLADGPAEDLEAFGEALGMAFQIQDDLLGIWGDPVVTGKSAADDLRTRKKTLPVIFAMERIPGFAERYRDPQTPLEILLQDLERSGARAETEAMAAVFTQQAMAALERAGLRNPYGEALRDLARALLSRTR</sequence>
<dbReference type="PROSITE" id="PS00444">
    <property type="entry name" value="POLYPRENYL_SYNTHASE_2"/>
    <property type="match status" value="1"/>
</dbReference>
<dbReference type="GO" id="GO:0004337">
    <property type="term" value="F:(2E,6E)-farnesyl diphosphate synthase activity"/>
    <property type="evidence" value="ECO:0007669"/>
    <property type="project" value="UniProtKB-EC"/>
</dbReference>
<protein>
    <submittedName>
        <fullName evidence="4">(2E,6E)-farnesyl diphosphate synthase</fullName>
        <ecNumber evidence="4">2.5.1.10</ecNumber>
    </submittedName>
</protein>
<dbReference type="Proteomes" id="UP000236642">
    <property type="component" value="Unassembled WGS sequence"/>
</dbReference>
<dbReference type="SUPFAM" id="SSF48576">
    <property type="entry name" value="Terpenoid synthases"/>
    <property type="match status" value="1"/>
</dbReference>
<keyword evidence="1" id="KW-0479">Metal-binding</keyword>
<dbReference type="InterPro" id="IPR008949">
    <property type="entry name" value="Isoprenoid_synthase_dom_sf"/>
</dbReference>
<dbReference type="PROSITE" id="PS00723">
    <property type="entry name" value="POLYPRENYL_SYNTHASE_1"/>
    <property type="match status" value="1"/>
</dbReference>
<dbReference type="Gene3D" id="1.10.600.10">
    <property type="entry name" value="Farnesyl Diphosphate Synthase"/>
    <property type="match status" value="1"/>
</dbReference>
<dbReference type="GO" id="GO:0008299">
    <property type="term" value="P:isoprenoid biosynthetic process"/>
    <property type="evidence" value="ECO:0007669"/>
    <property type="project" value="InterPro"/>
</dbReference>
<reference evidence="5" key="1">
    <citation type="submission" date="2017-09" db="EMBL/GenBank/DDBJ databases">
        <title>Metaegenomics of thermophilic ammonia-oxidizing enrichment culture.</title>
        <authorList>
            <person name="Kato S."/>
            <person name="Suzuki K."/>
        </authorList>
    </citation>
    <scope>NUCLEOTIDE SEQUENCE [LARGE SCALE GENOMIC DNA]</scope>
</reference>
<keyword evidence="2" id="KW-0460">Magnesium</keyword>